<protein>
    <recommendedName>
        <fullName evidence="1">F-box domain-containing protein</fullName>
    </recommendedName>
</protein>
<dbReference type="InterPro" id="IPR055290">
    <property type="entry name" value="At3g26010-like"/>
</dbReference>
<proteinExistence type="predicted"/>
<evidence type="ECO:0000313" key="3">
    <source>
        <dbReference type="Proteomes" id="UP001630127"/>
    </source>
</evidence>
<dbReference type="InterPro" id="IPR036047">
    <property type="entry name" value="F-box-like_dom_sf"/>
</dbReference>
<organism evidence="2 3">
    <name type="scientific">Cinchona calisaya</name>
    <dbReference type="NCBI Taxonomy" id="153742"/>
    <lineage>
        <taxon>Eukaryota</taxon>
        <taxon>Viridiplantae</taxon>
        <taxon>Streptophyta</taxon>
        <taxon>Embryophyta</taxon>
        <taxon>Tracheophyta</taxon>
        <taxon>Spermatophyta</taxon>
        <taxon>Magnoliopsida</taxon>
        <taxon>eudicotyledons</taxon>
        <taxon>Gunneridae</taxon>
        <taxon>Pentapetalae</taxon>
        <taxon>asterids</taxon>
        <taxon>lamiids</taxon>
        <taxon>Gentianales</taxon>
        <taxon>Rubiaceae</taxon>
        <taxon>Cinchonoideae</taxon>
        <taxon>Cinchoneae</taxon>
        <taxon>Cinchona</taxon>
    </lineage>
</organism>
<dbReference type="Pfam" id="PF00646">
    <property type="entry name" value="F-box"/>
    <property type="match status" value="1"/>
</dbReference>
<dbReference type="SMART" id="SM00256">
    <property type="entry name" value="FBOX"/>
    <property type="match status" value="1"/>
</dbReference>
<dbReference type="PROSITE" id="PS50181">
    <property type="entry name" value="FBOX"/>
    <property type="match status" value="1"/>
</dbReference>
<gene>
    <name evidence="2" type="ORF">ACH5RR_040232</name>
</gene>
<dbReference type="SUPFAM" id="SSF81383">
    <property type="entry name" value="F-box domain"/>
    <property type="match status" value="1"/>
</dbReference>
<accession>A0ABD2XVE5</accession>
<dbReference type="Gene3D" id="1.20.1280.50">
    <property type="match status" value="1"/>
</dbReference>
<reference evidence="2 3" key="1">
    <citation type="submission" date="2024-11" db="EMBL/GenBank/DDBJ databases">
        <title>A near-complete genome assembly of Cinchona calisaya.</title>
        <authorList>
            <person name="Lian D.C."/>
            <person name="Zhao X.W."/>
            <person name="Wei L."/>
        </authorList>
    </citation>
    <scope>NUCLEOTIDE SEQUENCE [LARGE SCALE GENOMIC DNA]</scope>
    <source>
        <tissue evidence="2">Nenye</tissue>
    </source>
</reference>
<name>A0ABD2XVE5_9GENT</name>
<feature type="non-terminal residue" evidence="2">
    <location>
        <position position="254"/>
    </location>
</feature>
<dbReference type="PANTHER" id="PTHR35546">
    <property type="entry name" value="F-BOX PROTEIN INTERACTION DOMAIN PROTEIN-RELATED"/>
    <property type="match status" value="1"/>
</dbReference>
<feature type="domain" description="F-box" evidence="1">
    <location>
        <begin position="6"/>
        <end position="55"/>
    </location>
</feature>
<dbReference type="EMBL" id="JBJUIK010000017">
    <property type="protein sequence ID" value="KAL3497500.1"/>
    <property type="molecule type" value="Genomic_DNA"/>
</dbReference>
<dbReference type="InterPro" id="IPR001810">
    <property type="entry name" value="F-box_dom"/>
</dbReference>
<dbReference type="Proteomes" id="UP001630127">
    <property type="component" value="Unassembled WGS sequence"/>
</dbReference>
<keyword evidence="3" id="KW-1185">Reference proteome</keyword>
<sequence>MINISNSLEEKLPEDIILDVLLRLSSKELCRLKCVSKRWNNYYISLCRSRRWKPMTGFLYQNIHSSTFRSEHNGFLFTSSHNKSDETRLVLDGSSSTSLEESVGFLNGKNVYIVASSKGFLLCCQKMQSPMECYVGMIIQMEEMMQDPVQIYMTMQDPIKFGREKGYPMDYYVYNPSAKHWLALPKPRQYHKQVAIGFSCTNNNMVDNTDLFSYTIVRYELPGNSLFIEEYSIITIDIFSSETSEWTIMDINLD</sequence>
<evidence type="ECO:0000259" key="1">
    <source>
        <dbReference type="PROSITE" id="PS50181"/>
    </source>
</evidence>
<comment type="caution">
    <text evidence="2">The sequence shown here is derived from an EMBL/GenBank/DDBJ whole genome shotgun (WGS) entry which is preliminary data.</text>
</comment>
<dbReference type="PANTHER" id="PTHR35546:SF101">
    <property type="entry name" value="F-BOX DOMAIN-CONTAINING PROTEIN"/>
    <property type="match status" value="1"/>
</dbReference>
<dbReference type="AlphaFoldDB" id="A0ABD2XVE5"/>
<evidence type="ECO:0000313" key="2">
    <source>
        <dbReference type="EMBL" id="KAL3497500.1"/>
    </source>
</evidence>